<dbReference type="RefSeq" id="WP_182343212.1">
    <property type="nucleotide sequence ID" value="NZ_JACMYG010000001.1"/>
</dbReference>
<comment type="caution">
    <text evidence="1">The sequence shown here is derived from an EMBL/GenBank/DDBJ whole genome shotgun (WGS) entry which is preliminary data.</text>
</comment>
<organism evidence="1 2">
    <name type="scientific">Pseudomonas kielensis</name>
    <dbReference type="NCBI Taxonomy" id="2762577"/>
    <lineage>
        <taxon>Bacteria</taxon>
        <taxon>Pseudomonadati</taxon>
        <taxon>Pseudomonadota</taxon>
        <taxon>Gammaproteobacteria</taxon>
        <taxon>Pseudomonadales</taxon>
        <taxon>Pseudomonadaceae</taxon>
        <taxon>Pseudomonas</taxon>
    </lineage>
</organism>
<gene>
    <name evidence="1" type="ORF">H7995_01435</name>
</gene>
<dbReference type="Proteomes" id="UP000526003">
    <property type="component" value="Unassembled WGS sequence"/>
</dbReference>
<sequence length="243" mass="27389">MSTQLLIPRGGSLINKGHCIQAATTSTGNVARTVFALHDKWRGVISKIYHLGENEVTHINIMLMPMNKDQTSIETESKEGIEEVTALNTSIGEMLETIAKDAEVKRNGVLYRLQRKVFYKNGNNWTCELIARIEQDEVILRRDNISHDQFIFAARTGDIIAHSNSRIDKKTFKLIRDNTYSVTLEAAGETYNSSRNIDFNHVFFVAAHGDQITTTSATHVIDYKFCDEKPSNSEAFDIYLAVS</sequence>
<dbReference type="AlphaFoldDB" id="A0A7X1G9P4"/>
<keyword evidence="2" id="KW-1185">Reference proteome</keyword>
<accession>A0A7X1G9P4</accession>
<dbReference type="EMBL" id="JACMYG010000001">
    <property type="protein sequence ID" value="MBC2688455.1"/>
    <property type="molecule type" value="Genomic_DNA"/>
</dbReference>
<evidence type="ECO:0000313" key="1">
    <source>
        <dbReference type="EMBL" id="MBC2688455.1"/>
    </source>
</evidence>
<proteinExistence type="predicted"/>
<name>A0A7X1G9P4_9PSED</name>
<evidence type="ECO:0000313" key="2">
    <source>
        <dbReference type="Proteomes" id="UP000526003"/>
    </source>
</evidence>
<reference evidence="1 2" key="1">
    <citation type="submission" date="2020-08" db="EMBL/GenBank/DDBJ databases">
        <title>Pseudomonas sp. nov.</title>
        <authorList>
            <person name="Gieschler S."/>
            <person name="Fiedler G."/>
            <person name="Brinks E."/>
            <person name="Boehnlein C."/>
            <person name="Franz C.M.A.P."/>
            <person name="Kabisch J."/>
        </authorList>
    </citation>
    <scope>NUCLEOTIDE SEQUENCE [LARGE SCALE GENOMIC DNA]</scope>
    <source>
        <strain evidence="1 2">MBT-1</strain>
    </source>
</reference>
<protein>
    <submittedName>
        <fullName evidence="1">Uncharacterized protein</fullName>
    </submittedName>
</protein>